<organism evidence="8 9">
    <name type="scientific">Entamoeba nuttalli</name>
    <dbReference type="NCBI Taxonomy" id="412467"/>
    <lineage>
        <taxon>Eukaryota</taxon>
        <taxon>Amoebozoa</taxon>
        <taxon>Evosea</taxon>
        <taxon>Archamoebae</taxon>
        <taxon>Mastigamoebida</taxon>
        <taxon>Entamoebidae</taxon>
        <taxon>Entamoeba</taxon>
    </lineage>
</organism>
<reference evidence="8 9" key="1">
    <citation type="journal article" date="2019" name="PLoS Negl. Trop. Dis.">
        <title>Whole genome sequencing of Entamoeba nuttalli reveals mammalian host-related molecular signatures and a novel octapeptide-repeat surface protein.</title>
        <authorList>
            <person name="Tanaka M."/>
            <person name="Makiuchi T."/>
            <person name="Komiyama T."/>
            <person name="Shiina T."/>
            <person name="Osaki K."/>
            <person name="Tachibana H."/>
        </authorList>
    </citation>
    <scope>NUCLEOTIDE SEQUENCE [LARGE SCALE GENOMIC DNA]</scope>
    <source>
        <strain evidence="8 9">P19-061405</strain>
    </source>
</reference>
<dbReference type="EMBL" id="BAAFRS010000163">
    <property type="protein sequence ID" value="GAB1223854.1"/>
    <property type="molecule type" value="Genomic_DNA"/>
</dbReference>
<dbReference type="InterPro" id="IPR017423">
    <property type="entry name" value="TRM6"/>
</dbReference>
<evidence type="ECO:0000256" key="6">
    <source>
        <dbReference type="ARBA" id="ARBA00032319"/>
    </source>
</evidence>
<evidence type="ECO:0000256" key="7">
    <source>
        <dbReference type="SAM" id="MobiDB-lite"/>
    </source>
</evidence>
<dbReference type="Proteomes" id="UP001628156">
    <property type="component" value="Unassembled WGS sequence"/>
</dbReference>
<keyword evidence="9" id="KW-1185">Reference proteome</keyword>
<comment type="caution">
    <text evidence="8">The sequence shown here is derived from an EMBL/GenBank/DDBJ whole genome shotgun (WGS) entry which is preliminary data.</text>
</comment>
<feature type="region of interest" description="Disordered" evidence="7">
    <location>
        <begin position="368"/>
        <end position="392"/>
    </location>
</feature>
<gene>
    <name evidence="8" type="ORF">ENUP19_0163G0008</name>
</gene>
<name>A0ABQ0DLX0_9EUKA</name>
<evidence type="ECO:0000256" key="5">
    <source>
        <dbReference type="ARBA" id="ARBA00023242"/>
    </source>
</evidence>
<dbReference type="PANTHER" id="PTHR12945:SF0">
    <property type="entry name" value="TRNA (ADENINE(58)-N(1))-METHYLTRANSFERASE NON-CATALYTIC SUBUNIT TRM6"/>
    <property type="match status" value="1"/>
</dbReference>
<feature type="compositionally biased region" description="Basic and acidic residues" evidence="7">
    <location>
        <begin position="374"/>
        <end position="392"/>
    </location>
</feature>
<keyword evidence="4" id="KW-0819">tRNA processing</keyword>
<evidence type="ECO:0000313" key="9">
    <source>
        <dbReference type="Proteomes" id="UP001628156"/>
    </source>
</evidence>
<keyword evidence="5" id="KW-0539">Nucleus</keyword>
<protein>
    <recommendedName>
        <fullName evidence="3">tRNA (adenine(58)-N(1))-methyltransferase non-catalytic subunit TRM6</fullName>
    </recommendedName>
    <alternativeName>
        <fullName evidence="6">tRNA(m1A58)-methyltransferase subunit TRM6</fullName>
    </alternativeName>
</protein>
<dbReference type="InterPro" id="IPR029063">
    <property type="entry name" value="SAM-dependent_MTases_sf"/>
</dbReference>
<sequence>MSTTTSLRSTIQLGDYCILKRDEIMTIVEVKEGVKKRFAKKEVQVDSLIGKSFGQWVEVKDNIFVDGKSPDELVAEFCINDGTITKDNRNLQDSNSNQQLTDQQIVEMKQNGLSGEEIIKELLSHSDTYEGKTAFSQEKYIKKKIGKHVATFQILEASPINVCDYYNLKGNFKAGRVREDMLSYIMFHSDLRESVGIMENCNGLILGSVLRAVTPNVKVYTVKYSGEQYSLATVLAPHFSESPTDDCQKYSVQEKLLHYTSFKYNVDVLPQVNSLIIVTDVEPFETVKTLFPSLKKSGSLVVYCQYLDKLARLFDYLWKKKCIVYADVIEPFTRTIQVLPNRTHPNVLMDSNGGYLLYGIKVGEISSSEPQGLQEEKEMKEEIKEHKLMQED</sequence>
<accession>A0ABQ0DLX0</accession>
<comment type="similarity">
    <text evidence="2">Belongs to the TRM6/GCD10 family.</text>
</comment>
<evidence type="ECO:0000256" key="4">
    <source>
        <dbReference type="ARBA" id="ARBA00022694"/>
    </source>
</evidence>
<proteinExistence type="inferred from homology"/>
<evidence type="ECO:0000256" key="3">
    <source>
        <dbReference type="ARBA" id="ARBA00021704"/>
    </source>
</evidence>
<dbReference type="Gene3D" id="3.40.50.150">
    <property type="entry name" value="Vaccinia Virus protein VP39"/>
    <property type="match status" value="1"/>
</dbReference>
<dbReference type="PANTHER" id="PTHR12945">
    <property type="entry name" value="TRANSLATION INITIATION FACTOR EIF3-RELATED"/>
    <property type="match status" value="1"/>
</dbReference>
<evidence type="ECO:0000256" key="1">
    <source>
        <dbReference type="ARBA" id="ARBA00004123"/>
    </source>
</evidence>
<evidence type="ECO:0000256" key="2">
    <source>
        <dbReference type="ARBA" id="ARBA00008320"/>
    </source>
</evidence>
<dbReference type="Pfam" id="PF04189">
    <property type="entry name" value="Gcd10p"/>
    <property type="match status" value="1"/>
</dbReference>
<comment type="subcellular location">
    <subcellularLocation>
        <location evidence="1">Nucleus</location>
    </subcellularLocation>
</comment>
<evidence type="ECO:0000313" key="8">
    <source>
        <dbReference type="EMBL" id="GAB1223854.1"/>
    </source>
</evidence>